<dbReference type="PANTHER" id="PTHR13159">
    <property type="entry name" value="RADIAL SPOKEHEAD-RELATED"/>
    <property type="match status" value="1"/>
</dbReference>
<name>A0A7J6LAZ7_PEROL</name>
<feature type="region of interest" description="Disordered" evidence="6">
    <location>
        <begin position="1"/>
        <end position="36"/>
    </location>
</feature>
<dbReference type="GO" id="GO:0060294">
    <property type="term" value="P:cilium movement involved in cell motility"/>
    <property type="evidence" value="ECO:0007669"/>
    <property type="project" value="InterPro"/>
</dbReference>
<dbReference type="InterPro" id="IPR006802">
    <property type="entry name" value="Radial_spoke"/>
</dbReference>
<evidence type="ECO:0000256" key="1">
    <source>
        <dbReference type="ARBA" id="ARBA00004430"/>
    </source>
</evidence>
<evidence type="ECO:0000256" key="4">
    <source>
        <dbReference type="ARBA" id="ARBA00023212"/>
    </source>
</evidence>
<evidence type="ECO:0000256" key="5">
    <source>
        <dbReference type="ARBA" id="ARBA00023273"/>
    </source>
</evidence>
<feature type="compositionally biased region" description="Acidic residues" evidence="6">
    <location>
        <begin position="870"/>
        <end position="882"/>
    </location>
</feature>
<evidence type="ECO:0000256" key="6">
    <source>
        <dbReference type="SAM" id="MobiDB-lite"/>
    </source>
</evidence>
<evidence type="ECO:0000256" key="3">
    <source>
        <dbReference type="ARBA" id="ARBA00023069"/>
    </source>
</evidence>
<keyword evidence="4" id="KW-0206">Cytoskeleton</keyword>
<dbReference type="Proteomes" id="UP000570595">
    <property type="component" value="Unassembled WGS sequence"/>
</dbReference>
<keyword evidence="3" id="KW-0969">Cilium</keyword>
<dbReference type="GO" id="GO:0035082">
    <property type="term" value="P:axoneme assembly"/>
    <property type="evidence" value="ECO:0007669"/>
    <property type="project" value="TreeGrafter"/>
</dbReference>
<dbReference type="AlphaFoldDB" id="A0A7J6LAZ7"/>
<evidence type="ECO:0000313" key="7">
    <source>
        <dbReference type="EMBL" id="KAF4656349.1"/>
    </source>
</evidence>
<accession>A0A7J6LAZ7</accession>
<dbReference type="GO" id="GO:0001534">
    <property type="term" value="C:radial spoke"/>
    <property type="evidence" value="ECO:0007669"/>
    <property type="project" value="InterPro"/>
</dbReference>
<dbReference type="EMBL" id="JABAHT010000414">
    <property type="protein sequence ID" value="KAF4656349.1"/>
    <property type="molecule type" value="Genomic_DNA"/>
</dbReference>
<evidence type="ECO:0000313" key="8">
    <source>
        <dbReference type="Proteomes" id="UP000570595"/>
    </source>
</evidence>
<dbReference type="PANTHER" id="PTHR13159:SF0">
    <property type="entry name" value="RADIAL SPOKE HEAD 6 HOMOLOG A"/>
    <property type="match status" value="1"/>
</dbReference>
<evidence type="ECO:0000256" key="2">
    <source>
        <dbReference type="ARBA" id="ARBA00022490"/>
    </source>
</evidence>
<comment type="caution">
    <text evidence="7">The sequence shown here is derived from an EMBL/GenBank/DDBJ whole genome shotgun (WGS) entry which is preliminary data.</text>
</comment>
<proteinExistence type="predicted"/>
<organism evidence="7 8">
    <name type="scientific">Perkinsus olseni</name>
    <name type="common">Perkinsus atlanticus</name>
    <dbReference type="NCBI Taxonomy" id="32597"/>
    <lineage>
        <taxon>Eukaryota</taxon>
        <taxon>Sar</taxon>
        <taxon>Alveolata</taxon>
        <taxon>Perkinsozoa</taxon>
        <taxon>Perkinsea</taxon>
        <taxon>Perkinsida</taxon>
        <taxon>Perkinsidae</taxon>
        <taxon>Perkinsus</taxon>
    </lineage>
</organism>
<dbReference type="OrthoDB" id="272202at2759"/>
<keyword evidence="2" id="KW-0963">Cytoplasm</keyword>
<sequence length="882" mass="96425">MPSDSLGGLMQLDGSNDHAVTSTSSTASKGECAATRPAPLPHPAAELCLSIVGHRALNIDDTKAEYFTEVLYGHFYHETSASVKTSLLRIPIHDDTGMIEIKIRSKVDQRCAYTLRIPLSSINVISSAVVVDWYAITPRGAERLARPKATPVLPKNHLIDLPSTSIRSFSAPGCLTTEHWSDLRDANEKAIGVASVPALRVAWRTISTTNLQTTGEKPTVISYREMRTTTPYRRLQGVLPAYRPHPGDPVDSKISKLLQRRPDLSAICRIHRQSSDLIESRVIHLDHRSLFRLFRAKLRPATVHLSAVKAIPLQAPGQYLLNGREVRLSVTDDPLHAESGGLSISEGPLCSQCLIDTSAGLGSDHSAMHKLQERVFGCSAQNPSEGVSGGVAEHISRVLAEMARRKDSGKLKGDVSTYIEEISRYVKDLYPTTSDTSMQKKAEEELQAKARQFVKFLEDERSAGSKPGVVIECPIPSEDVLCNPTTRAALEIAGLSIGGEAEIVLLTNRMRELAGKLGNDAKMLRFWGKILTTGSQDYYIAEALLPALPEEEAPKNVKEAEEIFTAPEVRGRPGANLYTYFVVQDITSANAWVELPQITPRLLEASRSCKRLFTGDLSRRMDDGACGQWPPFEASEEEYLRSVIARISAASILAIEGEWTATPEDEESLGGLEKLIHGDVIRSEGFEIPSPQELLSKDKWVHARPYLLRSGRTQHPADLPEPQEGEEEAMELLSNRLEQLATEDPPIERFTSIAADSRIQVPGMPVEEVEEGEEAVDPMDCWRIRLVGDPVSYTTGEGSSSPGVVAVESLRWPGAATIAQQSTGVLSNVYVGYGVRKDQPSLLPVEGPAVVLVEAADIEEQPEPFPAEVVGDDGEGGDEEEE</sequence>
<protein>
    <submittedName>
        <fullName evidence="7">Radial spoke head protein 4 A</fullName>
    </submittedName>
</protein>
<gene>
    <name evidence="7" type="primary">RSPH4A_2</name>
    <name evidence="7" type="ORF">FOZ61_007022</name>
</gene>
<keyword evidence="5" id="KW-0966">Cell projection</keyword>
<comment type="subcellular location">
    <subcellularLocation>
        <location evidence="1">Cytoplasm</location>
        <location evidence="1">Cytoskeleton</location>
        <location evidence="1">Cilium axoneme</location>
    </subcellularLocation>
</comment>
<feature type="compositionally biased region" description="Polar residues" evidence="6">
    <location>
        <begin position="18"/>
        <end position="28"/>
    </location>
</feature>
<dbReference type="Pfam" id="PF04712">
    <property type="entry name" value="Radial_spoke"/>
    <property type="match status" value="1"/>
</dbReference>
<reference evidence="7 8" key="1">
    <citation type="submission" date="2020-04" db="EMBL/GenBank/DDBJ databases">
        <title>Perkinsus olseni comparative genomics.</title>
        <authorList>
            <person name="Bogema D.R."/>
        </authorList>
    </citation>
    <scope>NUCLEOTIDE SEQUENCE [LARGE SCALE GENOMIC DNA]</scope>
    <source>
        <strain evidence="7">ATCC PRA-179</strain>
    </source>
</reference>
<feature type="region of interest" description="Disordered" evidence="6">
    <location>
        <begin position="860"/>
        <end position="882"/>
    </location>
</feature>